<dbReference type="InterPro" id="IPR001279">
    <property type="entry name" value="Metallo-B-lactamas"/>
</dbReference>
<evidence type="ECO:0000313" key="3">
    <source>
        <dbReference type="Proteomes" id="UP000318080"/>
    </source>
</evidence>
<dbReference type="Proteomes" id="UP000318080">
    <property type="component" value="Unassembled WGS sequence"/>
</dbReference>
<dbReference type="RefSeq" id="WP_066510792.1">
    <property type="nucleotide sequence ID" value="NZ_VHIR01000003.1"/>
</dbReference>
<dbReference type="Pfam" id="PF13483">
    <property type="entry name" value="Lactamase_B_3"/>
    <property type="match status" value="1"/>
</dbReference>
<name>A0A540R9P8_9CORY</name>
<proteinExistence type="predicted"/>
<sequence length="202" mass="21363">MKLTMLGHSAIAIDAPEGTIVIDPGSLTDPACLKSADAVLLTHAHPDHLNVDAVRDSGLPVWGTAEAIAALGDRAEDTVVQRDSEFDILGQHIRVFGGQHAEIHPSLPRPENLGYYMDGLLHPGDEYVECPLPVEVLLLPIAAPWVKGSEAADYAVKVGARVTIPIHDAVLSPGGKAITDGMLGKVGVPGYQRVETGETVEF</sequence>
<dbReference type="SUPFAM" id="SSF56281">
    <property type="entry name" value="Metallo-hydrolase/oxidoreductase"/>
    <property type="match status" value="1"/>
</dbReference>
<reference evidence="2 3" key="1">
    <citation type="submission" date="2019-06" db="EMBL/GenBank/DDBJ databases">
        <title>Draft genome of C. phoceense Strain 272.</title>
        <authorList>
            <person name="Pacheco L.G.C."/>
            <person name="Barberis C.M."/>
            <person name="Almuzara M.N."/>
            <person name="Traglia G.M."/>
            <person name="Santos C.S."/>
            <person name="Rocha D.J.P.G."/>
            <person name="Aguiar E.R.G.R."/>
            <person name="Vay C.A."/>
        </authorList>
    </citation>
    <scope>NUCLEOTIDE SEQUENCE [LARGE SCALE GENOMIC DNA]</scope>
    <source>
        <strain evidence="2 3">272</strain>
    </source>
</reference>
<comment type="caution">
    <text evidence="2">The sequence shown here is derived from an EMBL/GenBank/DDBJ whole genome shotgun (WGS) entry which is preliminary data.</text>
</comment>
<dbReference type="STRING" id="1686286.GCA_900092335_01304"/>
<dbReference type="InterPro" id="IPR050114">
    <property type="entry name" value="UPF0173_UPF0282_UlaG_hydrolase"/>
</dbReference>
<keyword evidence="3" id="KW-1185">Reference proteome</keyword>
<gene>
    <name evidence="2" type="ORF">EJK80_02920</name>
</gene>
<dbReference type="GO" id="GO:0016787">
    <property type="term" value="F:hydrolase activity"/>
    <property type="evidence" value="ECO:0007669"/>
    <property type="project" value="UniProtKB-KW"/>
</dbReference>
<dbReference type="InterPro" id="IPR036866">
    <property type="entry name" value="RibonucZ/Hydroxyglut_hydro"/>
</dbReference>
<protein>
    <submittedName>
        <fullName evidence="2">MBL fold metallo-hydrolase</fullName>
    </submittedName>
</protein>
<dbReference type="EMBL" id="VHIR01000003">
    <property type="protein sequence ID" value="TQE44104.1"/>
    <property type="molecule type" value="Genomic_DNA"/>
</dbReference>
<dbReference type="Gene3D" id="3.60.15.10">
    <property type="entry name" value="Ribonuclease Z/Hydroxyacylglutathione hydrolase-like"/>
    <property type="match status" value="1"/>
</dbReference>
<keyword evidence="2" id="KW-0378">Hydrolase</keyword>
<organism evidence="2 3">
    <name type="scientific">Corynebacterium phoceense</name>
    <dbReference type="NCBI Taxonomy" id="1686286"/>
    <lineage>
        <taxon>Bacteria</taxon>
        <taxon>Bacillati</taxon>
        <taxon>Actinomycetota</taxon>
        <taxon>Actinomycetes</taxon>
        <taxon>Mycobacteriales</taxon>
        <taxon>Corynebacteriaceae</taxon>
        <taxon>Corynebacterium</taxon>
    </lineage>
</organism>
<evidence type="ECO:0000259" key="1">
    <source>
        <dbReference type="SMART" id="SM00849"/>
    </source>
</evidence>
<dbReference type="CDD" id="cd06262">
    <property type="entry name" value="metallo-hydrolase-like_MBL-fold"/>
    <property type="match status" value="1"/>
</dbReference>
<accession>A0A540R9P8</accession>
<dbReference type="AlphaFoldDB" id="A0A540R9P8"/>
<evidence type="ECO:0000313" key="2">
    <source>
        <dbReference type="EMBL" id="TQE44104.1"/>
    </source>
</evidence>
<dbReference type="PANTHER" id="PTHR43546">
    <property type="entry name" value="UPF0173 METAL-DEPENDENT HYDROLASE MJ1163-RELATED"/>
    <property type="match status" value="1"/>
</dbReference>
<dbReference type="PANTHER" id="PTHR43546:SF3">
    <property type="entry name" value="UPF0173 METAL-DEPENDENT HYDROLASE MJ1163"/>
    <property type="match status" value="1"/>
</dbReference>
<feature type="domain" description="Metallo-beta-lactamase" evidence="1">
    <location>
        <begin position="7"/>
        <end position="175"/>
    </location>
</feature>
<dbReference type="SMART" id="SM00849">
    <property type="entry name" value="Lactamase_B"/>
    <property type="match status" value="1"/>
</dbReference>